<feature type="compositionally biased region" description="Low complexity" evidence="2">
    <location>
        <begin position="244"/>
        <end position="254"/>
    </location>
</feature>
<dbReference type="PANTHER" id="PTHR37960">
    <property type="entry name" value="PROTEIN CBG06493-RELATED"/>
    <property type="match status" value="1"/>
</dbReference>
<gene>
    <name evidence="3" type="ORF">CELE_F13A7.14</name>
    <name evidence="3 5" type="ORF">F13A7.14</name>
</gene>
<dbReference type="FunCoup" id="G5ECN0">
    <property type="interactions" value="904"/>
</dbReference>
<dbReference type="EMBL" id="BX284605">
    <property type="protein sequence ID" value="CAM84803.2"/>
    <property type="molecule type" value="Genomic_DNA"/>
</dbReference>
<dbReference type="PaxDb" id="6239-F13A7.14"/>
<organism evidence="3 4">
    <name type="scientific">Caenorhabditis elegans</name>
    <dbReference type="NCBI Taxonomy" id="6239"/>
    <lineage>
        <taxon>Eukaryota</taxon>
        <taxon>Metazoa</taxon>
        <taxon>Ecdysozoa</taxon>
        <taxon>Nematoda</taxon>
        <taxon>Chromadorea</taxon>
        <taxon>Rhabditida</taxon>
        <taxon>Rhabditina</taxon>
        <taxon>Rhabditomorpha</taxon>
        <taxon>Rhabditoidea</taxon>
        <taxon>Rhabditidae</taxon>
        <taxon>Peloderinae</taxon>
        <taxon>Caenorhabditis</taxon>
    </lineage>
</organism>
<evidence type="ECO:0000313" key="5">
    <source>
        <dbReference type="WormBase" id="F13A7.14"/>
    </source>
</evidence>
<dbReference type="eggNOG" id="ENOG502R8AZ">
    <property type="taxonomic scope" value="Eukaryota"/>
</dbReference>
<protein>
    <submittedName>
        <fullName evidence="3">BZIP domain-containing protein</fullName>
    </submittedName>
</protein>
<evidence type="ECO:0000256" key="1">
    <source>
        <dbReference type="SAM" id="Coils"/>
    </source>
</evidence>
<evidence type="ECO:0000256" key="2">
    <source>
        <dbReference type="SAM" id="MobiDB-lite"/>
    </source>
</evidence>
<feature type="region of interest" description="Disordered" evidence="2">
    <location>
        <begin position="239"/>
        <end position="299"/>
    </location>
</feature>
<sequence>MAGIVRKFFKSKKTKKEELFDDDDDYAELQPGPSPKPYRFTESEPPVPPPPPTTTTPKLHHDETLDLDATFDQPNLKRRRVHLDRSSPENQYPSEDSIYEFTQFTLQKWEHEESRRQEKRKRKRVAERIERENYVHNAMENFNLNMPSVSDVEKLRRERDQFKKEMEKYRSKCEKLEKRCEQLEMEKKNSVPVFQPFNSNFYFGPATASTLQPFQLQPPALQFTHSFNFTALPSTSAPFPPAPSAAAPAPSPFSQMGPVGPMAPRYTDPITVYDYNDDDDTSLSDLSNSSKSDISDDLK</sequence>
<dbReference type="AGR" id="WB:WBGene00045357"/>
<dbReference type="PANTHER" id="PTHR37960:SF1">
    <property type="entry name" value="BZIP DOMAIN-CONTAINING PROTEIN"/>
    <property type="match status" value="1"/>
</dbReference>
<evidence type="ECO:0000313" key="3">
    <source>
        <dbReference type="EMBL" id="CAM84803.2"/>
    </source>
</evidence>
<feature type="compositionally biased region" description="Pro residues" evidence="2">
    <location>
        <begin position="45"/>
        <end position="54"/>
    </location>
</feature>
<dbReference type="InParanoid" id="G5ECN0"/>
<dbReference type="OMA" id="KWEHEES"/>
<feature type="region of interest" description="Disordered" evidence="2">
    <location>
        <begin position="13"/>
        <end position="97"/>
    </location>
</feature>
<dbReference type="AlphaFoldDB" id="G5ECN0"/>
<accession>G5ECN0</accession>
<dbReference type="SMR" id="G5ECN0"/>
<keyword evidence="1" id="KW-0175">Coiled coil</keyword>
<dbReference type="WormBase" id="F13A7.14">
    <property type="protein sequence ID" value="CE42979"/>
    <property type="gene ID" value="WBGene00045357"/>
</dbReference>
<feature type="compositionally biased region" description="Low complexity" evidence="2">
    <location>
        <begin position="283"/>
        <end position="292"/>
    </location>
</feature>
<evidence type="ECO:0000313" key="4">
    <source>
        <dbReference type="Proteomes" id="UP000001940"/>
    </source>
</evidence>
<feature type="coiled-coil region" evidence="1">
    <location>
        <begin position="152"/>
        <end position="186"/>
    </location>
</feature>
<keyword evidence="4" id="KW-1185">Reference proteome</keyword>
<dbReference type="OrthoDB" id="5876330at2759"/>
<reference evidence="3 4" key="1">
    <citation type="journal article" date="1998" name="Science">
        <title>Genome sequence of the nematode C. elegans: a platform for investigating biology.</title>
        <authorList>
            <consortium name="The C. elegans sequencing consortium"/>
            <person name="Sulson J.E."/>
            <person name="Waterston R."/>
        </authorList>
    </citation>
    <scope>NUCLEOTIDE SEQUENCE [LARGE SCALE GENOMIC DNA]</scope>
    <source>
        <strain evidence="3 4">Bristol N2</strain>
    </source>
</reference>
<feature type="compositionally biased region" description="Polar residues" evidence="2">
    <location>
        <begin position="88"/>
        <end position="97"/>
    </location>
</feature>
<name>G5ECN0_CAEEL</name>
<dbReference type="Proteomes" id="UP000001940">
    <property type="component" value="Chromosome V"/>
</dbReference>
<dbReference type="HOGENOM" id="CLU_900893_0_0_1"/>
<dbReference type="Bgee" id="WBGene00045357">
    <property type="expression patterns" value="Expressed in embryo and 3 other cell types or tissues"/>
</dbReference>
<proteinExistence type="predicted"/>